<evidence type="ECO:0000313" key="7">
    <source>
        <dbReference type="Proteomes" id="UP000001551"/>
    </source>
</evidence>
<evidence type="ECO:0000256" key="2">
    <source>
        <dbReference type="ARBA" id="ARBA00023125"/>
    </source>
</evidence>
<reference evidence="6 7" key="1">
    <citation type="submission" date="2010-12" db="EMBL/GenBank/DDBJ databases">
        <title>Complete sequence of Ethanoligenens harbinense YUAN-3.</title>
        <authorList>
            <person name="Lucas S."/>
            <person name="Copeland A."/>
            <person name="Lapidus A."/>
            <person name="Cheng J.-F."/>
            <person name="Bruce D."/>
            <person name="Goodwin L."/>
            <person name="Pitluck S."/>
            <person name="Chertkov O."/>
            <person name="Misra M."/>
            <person name="Detter J.C."/>
            <person name="Han C."/>
            <person name="Tapia R."/>
            <person name="Land M."/>
            <person name="Hauser L."/>
            <person name="Jeffries C."/>
            <person name="Kyrpides N."/>
            <person name="Ivanova N."/>
            <person name="Mikhailova N."/>
            <person name="Wang A."/>
            <person name="Mouttaki H."/>
            <person name="He Z."/>
            <person name="Zhou J."/>
            <person name="Hemme C.L."/>
            <person name="Woyke T."/>
        </authorList>
    </citation>
    <scope>NUCLEOTIDE SEQUENCE [LARGE SCALE GENOMIC DNA]</scope>
    <source>
        <strain evidence="7">DSM 18485 / JCM 12961 / CGMCC 1.5033 / YUAN-3</strain>
    </source>
</reference>
<keyword evidence="2 4" id="KW-0238">DNA-binding</keyword>
<dbReference type="InterPro" id="IPR050109">
    <property type="entry name" value="HTH-type_TetR-like_transc_reg"/>
</dbReference>
<dbReference type="SUPFAM" id="SSF46689">
    <property type="entry name" value="Homeodomain-like"/>
    <property type="match status" value="1"/>
</dbReference>
<dbReference type="InterPro" id="IPR023772">
    <property type="entry name" value="DNA-bd_HTH_TetR-type_CS"/>
</dbReference>
<dbReference type="Gene3D" id="1.10.10.60">
    <property type="entry name" value="Homeodomain-like"/>
    <property type="match status" value="1"/>
</dbReference>
<keyword evidence="7" id="KW-1185">Reference proteome</keyword>
<dbReference type="PROSITE" id="PS50977">
    <property type="entry name" value="HTH_TETR_2"/>
    <property type="match status" value="1"/>
</dbReference>
<dbReference type="PROSITE" id="PS01081">
    <property type="entry name" value="HTH_TETR_1"/>
    <property type="match status" value="1"/>
</dbReference>
<dbReference type="PRINTS" id="PR00455">
    <property type="entry name" value="HTHTETR"/>
</dbReference>
<dbReference type="GO" id="GO:0045892">
    <property type="term" value="P:negative regulation of DNA-templated transcription"/>
    <property type="evidence" value="ECO:0007669"/>
    <property type="project" value="UniProtKB-ARBA"/>
</dbReference>
<dbReference type="Proteomes" id="UP000001551">
    <property type="component" value="Chromosome"/>
</dbReference>
<evidence type="ECO:0000313" key="6">
    <source>
        <dbReference type="EMBL" id="ADU28238.1"/>
    </source>
</evidence>
<dbReference type="InterPro" id="IPR036271">
    <property type="entry name" value="Tet_transcr_reg_TetR-rel_C_sf"/>
</dbReference>
<dbReference type="KEGG" id="eha:Ethha_2746"/>
<dbReference type="HOGENOM" id="CLU_069356_12_2_9"/>
<dbReference type="Pfam" id="PF00440">
    <property type="entry name" value="TetR_N"/>
    <property type="match status" value="1"/>
</dbReference>
<keyword evidence="1" id="KW-0805">Transcription regulation</keyword>
<dbReference type="AlphaFoldDB" id="E6U8B9"/>
<dbReference type="PANTHER" id="PTHR30055:SF232">
    <property type="entry name" value="TRANSCRIPTIONAL REGULATOR, TETR FAMILY"/>
    <property type="match status" value="1"/>
</dbReference>
<dbReference type="SUPFAM" id="SSF48498">
    <property type="entry name" value="Tetracyclin repressor-like, C-terminal domain"/>
    <property type="match status" value="1"/>
</dbReference>
<evidence type="ECO:0000259" key="5">
    <source>
        <dbReference type="PROSITE" id="PS50977"/>
    </source>
</evidence>
<dbReference type="FunFam" id="1.10.10.60:FF:000141">
    <property type="entry name" value="TetR family transcriptional regulator"/>
    <property type="match status" value="1"/>
</dbReference>
<keyword evidence="3" id="KW-0804">Transcription</keyword>
<dbReference type="Gene3D" id="1.10.357.10">
    <property type="entry name" value="Tetracycline Repressor, domain 2"/>
    <property type="match status" value="1"/>
</dbReference>
<feature type="DNA-binding region" description="H-T-H motif" evidence="4">
    <location>
        <begin position="31"/>
        <end position="50"/>
    </location>
</feature>
<dbReference type="eggNOG" id="COG1309">
    <property type="taxonomic scope" value="Bacteria"/>
</dbReference>
<dbReference type="EMBL" id="CP002400">
    <property type="protein sequence ID" value="ADU28238.1"/>
    <property type="molecule type" value="Genomic_DNA"/>
</dbReference>
<gene>
    <name evidence="6" type="ordered locus">Ethha_2746</name>
</gene>
<name>E6U8B9_ETHHY</name>
<evidence type="ECO:0000256" key="3">
    <source>
        <dbReference type="ARBA" id="ARBA00023163"/>
    </source>
</evidence>
<dbReference type="GO" id="GO:0003677">
    <property type="term" value="F:DNA binding"/>
    <property type="evidence" value="ECO:0007669"/>
    <property type="project" value="UniProtKB-UniRule"/>
</dbReference>
<protein>
    <submittedName>
        <fullName evidence="6">Transcriptional regulator, TetR family</fullName>
    </submittedName>
</protein>
<feature type="domain" description="HTH tetR-type" evidence="5">
    <location>
        <begin position="8"/>
        <end position="68"/>
    </location>
</feature>
<evidence type="ECO:0000256" key="4">
    <source>
        <dbReference type="PROSITE-ProRule" id="PRU00335"/>
    </source>
</evidence>
<dbReference type="InterPro" id="IPR009057">
    <property type="entry name" value="Homeodomain-like_sf"/>
</dbReference>
<dbReference type="InterPro" id="IPR001647">
    <property type="entry name" value="HTH_TetR"/>
</dbReference>
<sequence length="203" mass="23794">MTKETEKQQKREQIAAAARDLFTEFGYRAVSVAQIAEQANVAKGTVYLYFKDKEELFLYLVQEFIDEMGRFVHEVEKQNLSIDEQFHTVIYNLLKYRREQKFLYRVVREAHEMHFALARRVTNILDSDITSYIEKLLEQAVRNGKVRPCNPKVLSFVIVHIYSALAFEWEEKHEPLDEGQVAEAVRNFLQHGLILPDGEKQPS</sequence>
<accession>E6U8B9</accession>
<dbReference type="PANTHER" id="PTHR30055">
    <property type="entry name" value="HTH-TYPE TRANSCRIPTIONAL REGULATOR RUTR"/>
    <property type="match status" value="1"/>
</dbReference>
<organism evidence="6 7">
    <name type="scientific">Ethanoligenens harbinense (strain DSM 18485 / JCM 12961 / CGMCC 1.5033 / YUAN-3)</name>
    <dbReference type="NCBI Taxonomy" id="663278"/>
    <lineage>
        <taxon>Bacteria</taxon>
        <taxon>Bacillati</taxon>
        <taxon>Bacillota</taxon>
        <taxon>Clostridia</taxon>
        <taxon>Eubacteriales</taxon>
        <taxon>Oscillospiraceae</taxon>
        <taxon>Ethanoligenens</taxon>
    </lineage>
</organism>
<dbReference type="STRING" id="663278.Ethha_2746"/>
<dbReference type="RefSeq" id="WP_013486581.1">
    <property type="nucleotide sequence ID" value="NC_014828.1"/>
</dbReference>
<evidence type="ECO:0000256" key="1">
    <source>
        <dbReference type="ARBA" id="ARBA00023015"/>
    </source>
</evidence>
<proteinExistence type="predicted"/>